<keyword evidence="2" id="KW-1185">Reference proteome</keyword>
<proteinExistence type="predicted"/>
<accession>A0A8T1ND28</accession>
<sequence>MIHRTWPLHEMCMNLEPNTQERIVKSWGQDSPSNLPISESSFDMDDGITKPSPRPFQILDQLKSLSWSRKRIVKSHVSVHDASSSLALENIFWCINHTQGFKLFPKVYGLNKHPKSSRRTGFLWNSQNKEQL</sequence>
<name>A0A8T1ND28_CARIL</name>
<comment type="caution">
    <text evidence="1">The sequence shown here is derived from an EMBL/GenBank/DDBJ whole genome shotgun (WGS) entry which is preliminary data.</text>
</comment>
<dbReference type="Proteomes" id="UP000811609">
    <property type="component" value="Chromosome 15"/>
</dbReference>
<evidence type="ECO:0000313" key="1">
    <source>
        <dbReference type="EMBL" id="KAG6627701.1"/>
    </source>
</evidence>
<organism evidence="1 2">
    <name type="scientific">Carya illinoinensis</name>
    <name type="common">Pecan</name>
    <dbReference type="NCBI Taxonomy" id="32201"/>
    <lineage>
        <taxon>Eukaryota</taxon>
        <taxon>Viridiplantae</taxon>
        <taxon>Streptophyta</taxon>
        <taxon>Embryophyta</taxon>
        <taxon>Tracheophyta</taxon>
        <taxon>Spermatophyta</taxon>
        <taxon>Magnoliopsida</taxon>
        <taxon>eudicotyledons</taxon>
        <taxon>Gunneridae</taxon>
        <taxon>Pentapetalae</taxon>
        <taxon>rosids</taxon>
        <taxon>fabids</taxon>
        <taxon>Fagales</taxon>
        <taxon>Juglandaceae</taxon>
        <taxon>Carya</taxon>
    </lineage>
</organism>
<evidence type="ECO:0000313" key="2">
    <source>
        <dbReference type="Proteomes" id="UP000811609"/>
    </source>
</evidence>
<dbReference type="EMBL" id="CM031823">
    <property type="protein sequence ID" value="KAG6627701.1"/>
    <property type="molecule type" value="Genomic_DNA"/>
</dbReference>
<dbReference type="AlphaFoldDB" id="A0A8T1ND28"/>
<protein>
    <submittedName>
        <fullName evidence="1">Uncharacterized protein</fullName>
    </submittedName>
</protein>
<reference evidence="1" key="1">
    <citation type="submission" date="2020-12" db="EMBL/GenBank/DDBJ databases">
        <title>WGS assembly of Carya illinoinensis cv. Pawnee.</title>
        <authorList>
            <person name="Platts A."/>
            <person name="Shu S."/>
            <person name="Wright S."/>
            <person name="Barry K."/>
            <person name="Edger P."/>
            <person name="Pires J.C."/>
            <person name="Schmutz J."/>
        </authorList>
    </citation>
    <scope>NUCLEOTIDE SEQUENCE</scope>
    <source>
        <tissue evidence="1">Leaf</tissue>
    </source>
</reference>
<gene>
    <name evidence="1" type="ORF">CIPAW_15G147700</name>
</gene>